<sequence length="188" mass="20736">MELIEAIRTRRSIGRVKPDPVPCSLIEDILEAAVWAPDHFHAEPWRFFVMEGEGRSVLGEAYAQIALQQQPDLPEGEQAAVREKHHAKAQRAPVVIAVGAVLPEEGDVRRREELAATHAAVHNLLLAAHSKGLGAIWRSGEPMYDVRMKQAFGLAAKDEIVALVYLGYPAFEPKTPPRAPAADKTVWL</sequence>
<evidence type="ECO:0000256" key="2">
    <source>
        <dbReference type="ARBA" id="ARBA00022630"/>
    </source>
</evidence>
<feature type="binding site" evidence="8">
    <location>
        <position position="39"/>
    </location>
    <ligand>
        <name>FMN</name>
        <dbReference type="ChEBI" id="CHEBI:58210"/>
        <note>ligand shared between dimeric partners</note>
    </ligand>
</feature>
<evidence type="ECO:0000256" key="8">
    <source>
        <dbReference type="PIRSR" id="PIRSR000232-1"/>
    </source>
</evidence>
<dbReference type="InterPro" id="IPR029479">
    <property type="entry name" value="Nitroreductase"/>
</dbReference>
<evidence type="ECO:0000256" key="5">
    <source>
        <dbReference type="ARBA" id="ARBA00023002"/>
    </source>
</evidence>
<evidence type="ECO:0000256" key="1">
    <source>
        <dbReference type="ARBA" id="ARBA00007118"/>
    </source>
</evidence>
<dbReference type="SUPFAM" id="SSF55469">
    <property type="entry name" value="FMN-dependent nitroreductase-like"/>
    <property type="match status" value="1"/>
</dbReference>
<dbReference type="RefSeq" id="WP_190919970.1">
    <property type="nucleotide sequence ID" value="NZ_JACXIZ010000030.1"/>
</dbReference>
<dbReference type="EMBL" id="JACXIZ010000030">
    <property type="protein sequence ID" value="MBD2847021.1"/>
    <property type="molecule type" value="Genomic_DNA"/>
</dbReference>
<dbReference type="InterPro" id="IPR052530">
    <property type="entry name" value="NAD(P)H_nitroreductase"/>
</dbReference>
<feature type="binding site" description="in other chain" evidence="8">
    <location>
        <begin position="10"/>
        <end position="12"/>
    </location>
    <ligand>
        <name>FMN</name>
        <dbReference type="ChEBI" id="CHEBI:58210"/>
        <note>ligand shared between dimeric partners</note>
    </ligand>
</feature>
<dbReference type="PIRSF" id="PIRSF000232">
    <property type="entry name" value="YdjA"/>
    <property type="match status" value="1"/>
</dbReference>
<keyword evidence="11" id="KW-1185">Reference proteome</keyword>
<gene>
    <name evidence="10" type="ORF">IDH44_17625</name>
</gene>
<dbReference type="Pfam" id="PF00881">
    <property type="entry name" value="Nitroreductase"/>
    <property type="match status" value="1"/>
</dbReference>
<keyword evidence="3 7" id="KW-0288">FMN</keyword>
<protein>
    <recommendedName>
        <fullName evidence="7">Putative NAD(P)H nitroreductase</fullName>
        <ecNumber evidence="7">1.-.-.-</ecNumber>
    </recommendedName>
</protein>
<dbReference type="EC" id="1.-.-.-" evidence="7"/>
<comment type="similarity">
    <text evidence="1 7">Belongs to the nitroreductase family.</text>
</comment>
<dbReference type="InterPro" id="IPR026021">
    <property type="entry name" value="YdjA-like"/>
</dbReference>
<evidence type="ECO:0000256" key="4">
    <source>
        <dbReference type="ARBA" id="ARBA00022857"/>
    </source>
</evidence>
<dbReference type="PANTHER" id="PTHR43821:SF1">
    <property type="entry name" value="NAD(P)H NITROREDUCTASE YDJA-RELATED"/>
    <property type="match status" value="1"/>
</dbReference>
<dbReference type="Proteomes" id="UP000621560">
    <property type="component" value="Unassembled WGS sequence"/>
</dbReference>
<evidence type="ECO:0000256" key="3">
    <source>
        <dbReference type="ARBA" id="ARBA00022643"/>
    </source>
</evidence>
<keyword evidence="6 7" id="KW-0520">NAD</keyword>
<proteinExistence type="inferred from homology"/>
<comment type="cofactor">
    <cofactor evidence="8">
        <name>FMN</name>
        <dbReference type="ChEBI" id="CHEBI:58210"/>
    </cofactor>
    <text evidence="8">Binds 1 FMN per subunit.</text>
</comment>
<evidence type="ECO:0000259" key="9">
    <source>
        <dbReference type="Pfam" id="PF00881"/>
    </source>
</evidence>
<keyword evidence="5 7" id="KW-0560">Oxidoreductase</keyword>
<accession>A0A927GT66</accession>
<evidence type="ECO:0000256" key="6">
    <source>
        <dbReference type="ARBA" id="ARBA00023027"/>
    </source>
</evidence>
<name>A0A927GT66_9BACL</name>
<keyword evidence="2 7" id="KW-0285">Flavoprotein</keyword>
<dbReference type="GO" id="GO:0016491">
    <property type="term" value="F:oxidoreductase activity"/>
    <property type="evidence" value="ECO:0007669"/>
    <property type="project" value="UniProtKB-UniRule"/>
</dbReference>
<keyword evidence="4 7" id="KW-0521">NADP</keyword>
<dbReference type="CDD" id="cd02135">
    <property type="entry name" value="YdjA-like"/>
    <property type="match status" value="1"/>
</dbReference>
<reference evidence="10" key="1">
    <citation type="submission" date="2020-09" db="EMBL/GenBank/DDBJ databases">
        <title>A novel bacterium of genus Paenibacillus, isolated from South China Sea.</title>
        <authorList>
            <person name="Huang H."/>
            <person name="Mo K."/>
            <person name="Hu Y."/>
        </authorList>
    </citation>
    <scope>NUCLEOTIDE SEQUENCE</scope>
    <source>
        <strain evidence="10">IB182496</strain>
    </source>
</reference>
<organism evidence="10 11">
    <name type="scientific">Paenibacillus sabuli</name>
    <dbReference type="NCBI Taxonomy" id="2772509"/>
    <lineage>
        <taxon>Bacteria</taxon>
        <taxon>Bacillati</taxon>
        <taxon>Bacillota</taxon>
        <taxon>Bacilli</taxon>
        <taxon>Bacillales</taxon>
        <taxon>Paenibacillaceae</taxon>
        <taxon>Paenibacillus</taxon>
    </lineage>
</organism>
<comment type="caution">
    <text evidence="10">The sequence shown here is derived from an EMBL/GenBank/DDBJ whole genome shotgun (WGS) entry which is preliminary data.</text>
</comment>
<dbReference type="Gene3D" id="3.40.109.10">
    <property type="entry name" value="NADH Oxidase"/>
    <property type="match status" value="1"/>
</dbReference>
<dbReference type="PANTHER" id="PTHR43821">
    <property type="entry name" value="NAD(P)H NITROREDUCTASE YDJA-RELATED"/>
    <property type="match status" value="1"/>
</dbReference>
<dbReference type="InterPro" id="IPR000415">
    <property type="entry name" value="Nitroreductase-like"/>
</dbReference>
<evidence type="ECO:0000313" key="11">
    <source>
        <dbReference type="Proteomes" id="UP000621560"/>
    </source>
</evidence>
<dbReference type="AlphaFoldDB" id="A0A927GT66"/>
<feature type="binding site" description="in other chain" evidence="8">
    <location>
        <begin position="137"/>
        <end position="139"/>
    </location>
    <ligand>
        <name>FMN</name>
        <dbReference type="ChEBI" id="CHEBI:58210"/>
        <note>ligand shared between dimeric partners</note>
    </ligand>
</feature>
<evidence type="ECO:0000313" key="10">
    <source>
        <dbReference type="EMBL" id="MBD2847021.1"/>
    </source>
</evidence>
<evidence type="ECO:0000256" key="7">
    <source>
        <dbReference type="PIRNR" id="PIRNR000232"/>
    </source>
</evidence>
<feature type="domain" description="Nitroreductase" evidence="9">
    <location>
        <begin position="7"/>
        <end position="168"/>
    </location>
</feature>